<evidence type="ECO:0000313" key="1">
    <source>
        <dbReference type="EMBL" id="GEY02446.1"/>
    </source>
</evidence>
<dbReference type="EMBL" id="BKCJ010146333">
    <property type="protein sequence ID" value="GEY02446.1"/>
    <property type="molecule type" value="Genomic_DNA"/>
</dbReference>
<dbReference type="AlphaFoldDB" id="A0A699HIQ7"/>
<proteinExistence type="predicted"/>
<comment type="caution">
    <text evidence="1">The sequence shown here is derived from an EMBL/GenBank/DDBJ whole genome shotgun (WGS) entry which is preliminary data.</text>
</comment>
<reference evidence="1" key="1">
    <citation type="journal article" date="2019" name="Sci. Rep.">
        <title>Draft genome of Tanacetum cinerariifolium, the natural source of mosquito coil.</title>
        <authorList>
            <person name="Yamashiro T."/>
            <person name="Shiraishi A."/>
            <person name="Satake H."/>
            <person name="Nakayama K."/>
        </authorList>
    </citation>
    <scope>NUCLEOTIDE SEQUENCE</scope>
</reference>
<sequence length="919" mass="105303">MSLFQRVVRIVHCVRKYCVSDLSSCAGSELGSELTSLAGSELGSELTSLAGSELRLASYRLIEDFFPVTCEQELCPLNFLLASCQVSSSELILASYSLIEDTFPTTCKQELCLFNFLLAGCQVSSIELSLGSYRPPMLDKTDFASWQQWIRLYCQGKENGVNILKLIDEGPFQMGALRETLTEGAEGALHLGPERCRVYSDLTSEEKDRYNVDIQATNILLQGLPKDIYCLINHYTDEKDIWDNVKILLFVTAVKLNRGLMDSNYDQLYAYLKQHKAHVNKNKMMLERFTQHTVDPLALMSNVFNQQHYPQSSITLPSTYGASAAGYEELRTELGMLIQVKQGRLSTTTAMENRVTLDEEQLLFIAGGQDNVVDDDVDEQPIQDLALNVDNVFQANDYDAFDSDYVKDNALQVVQSDVSVVPNDAYMMILNDMHEPPAQHVYVITQSKVVDKSLTAELATYKEHVELCERRARFELTEKEQKIDEQLRIVITDQEVTSLKKDFKQKQNQYLEEFLDMKALKEKVEDKLFKQDQSLQTVHMLCKPKPYYDEQRKAAICYKNPLCLTRAKQVQPTLYNGHEIIKTDHVSAIIHNSEDTLEIAKITTKKMKEKKKTPLWTHHKINIIPPYYSKANFLATFTPQTQLTPEQIFCSKYVLKMKTKALKEQAKAAKPIKALTVYPPNTPVKLVPRVLPIKNKVKINIFALIQLFSEFEKTCKKRITPMGLTKGERDSVTPKVLAPGMYAIDVEPIPPRLRNNREVHLDYLKHLKESVATLRKIVEEAKVKRPLGRSVAYACLYTKHSHELLEYSLILRAYFDILSKSQDESRHAYRWFYHEDSVIVPMRVFSIDKSMWSDQEKRVQKIDRLARSLLIQGLPNDIYSLIDSNKTAKDLWDALARHMIGSEYGEQDRKAAILYEYET</sequence>
<feature type="non-terminal residue" evidence="1">
    <location>
        <position position="919"/>
    </location>
</feature>
<name>A0A699HIQ7_TANCI</name>
<accession>A0A699HIQ7</accession>
<gene>
    <name evidence="1" type="ORF">Tci_374420</name>
</gene>
<protein>
    <submittedName>
        <fullName evidence="1">Retrovirus-related Pol polyprotein from transposon TNT 1-94</fullName>
    </submittedName>
</protein>
<organism evidence="1">
    <name type="scientific">Tanacetum cinerariifolium</name>
    <name type="common">Dalmatian daisy</name>
    <name type="synonym">Chrysanthemum cinerariifolium</name>
    <dbReference type="NCBI Taxonomy" id="118510"/>
    <lineage>
        <taxon>Eukaryota</taxon>
        <taxon>Viridiplantae</taxon>
        <taxon>Streptophyta</taxon>
        <taxon>Embryophyta</taxon>
        <taxon>Tracheophyta</taxon>
        <taxon>Spermatophyta</taxon>
        <taxon>Magnoliopsida</taxon>
        <taxon>eudicotyledons</taxon>
        <taxon>Gunneridae</taxon>
        <taxon>Pentapetalae</taxon>
        <taxon>asterids</taxon>
        <taxon>campanulids</taxon>
        <taxon>Asterales</taxon>
        <taxon>Asteraceae</taxon>
        <taxon>Asteroideae</taxon>
        <taxon>Anthemideae</taxon>
        <taxon>Anthemidinae</taxon>
        <taxon>Tanacetum</taxon>
    </lineage>
</organism>